<dbReference type="STRING" id="679926.Mpet_0641"/>
<dbReference type="InterPro" id="IPR008969">
    <property type="entry name" value="CarboxyPept-like_regulatory"/>
</dbReference>
<proteinExistence type="predicted"/>
<accession>E1RI30</accession>
<dbReference type="Gene3D" id="2.60.40.10">
    <property type="entry name" value="Immunoglobulins"/>
    <property type="match status" value="1"/>
</dbReference>
<dbReference type="eggNOG" id="arCOG02087">
    <property type="taxonomic scope" value="Archaea"/>
</dbReference>
<keyword evidence="1" id="KW-0472">Membrane</keyword>
<dbReference type="Gene3D" id="2.60.40.1120">
    <property type="entry name" value="Carboxypeptidase-like, regulatory domain"/>
    <property type="match status" value="1"/>
</dbReference>
<keyword evidence="4" id="KW-1185">Reference proteome</keyword>
<evidence type="ECO:0000259" key="2">
    <source>
        <dbReference type="Pfam" id="PF10633"/>
    </source>
</evidence>
<dbReference type="Pfam" id="PF13620">
    <property type="entry name" value="CarboxypepD_reg"/>
    <property type="match status" value="1"/>
</dbReference>
<dbReference type="InterPro" id="IPR013783">
    <property type="entry name" value="Ig-like_fold"/>
</dbReference>
<evidence type="ECO:0000313" key="3">
    <source>
        <dbReference type="EMBL" id="ADN35415.1"/>
    </source>
</evidence>
<evidence type="ECO:0000256" key="1">
    <source>
        <dbReference type="SAM" id="Phobius"/>
    </source>
</evidence>
<dbReference type="OrthoDB" id="374042at2157"/>
<dbReference type="AlphaFoldDB" id="E1RI30"/>
<keyword evidence="1" id="KW-0812">Transmembrane</keyword>
<dbReference type="PANTHER" id="PTHR39198">
    <property type="entry name" value="HYPOTHETICAL MEMBRANE PROTEIN, CONSERVED"/>
    <property type="match status" value="1"/>
</dbReference>
<keyword evidence="1" id="KW-1133">Transmembrane helix</keyword>
<sequence length="484" mass="53553" precursor="true">MKILSFTSLKYILALFVIVIMILPAAVSADSSDDSSTSNVEISCTYPGKIIEAGENITFNLGITNNKGTDPKKIRLDTFKGEEDWKFHLYADGYEIDRLAMKKGQEVSVTLEIETTGDTAVDTYPVRVAIDDASIWLYVIIDETHKDEMGVLVAEVVDDQGEPIDEARINVYKHNTDKFITSVYTTSDGQIRTEIDQGDYDLVVEREGYRSREVKDVSINCGYTEDIGTVMLEKKTYGLLIDFKSPIVTTTSDDNPTFEAVITNIGKSDDIIKLGTEGAPDKWYFKFKEDADSSESISSIYLDSGEQKTIYVEAIPPNSVETGEYSFNATFESSDYLYEEGLTAGISGTSNMVVFSEKYKYEITKGDTVEIPVQITNNGNGEALTNVQTEVTTPDGWSVQVSPEEIASIEAGEKETVVLTVVPPANIAASEYKISLNVVSDEEEKSDDIRIIIKENSYVGILGILLLVAVIGGVIYFFRKHARR</sequence>
<dbReference type="InterPro" id="IPR018905">
    <property type="entry name" value="A-galactase_NEW3"/>
</dbReference>
<evidence type="ECO:0000313" key="4">
    <source>
        <dbReference type="Proteomes" id="UP000006565"/>
    </source>
</evidence>
<dbReference type="SUPFAM" id="SSF49464">
    <property type="entry name" value="Carboxypeptidase regulatory domain-like"/>
    <property type="match status" value="1"/>
</dbReference>
<gene>
    <name evidence="3" type="ordered locus">Mpet_0641</name>
</gene>
<organism evidence="3 4">
    <name type="scientific">Methanolacinia petrolearia (strain DSM 11571 / OCM 486 / SEBR 4847)</name>
    <name type="common">Methanoplanus petrolearius</name>
    <dbReference type="NCBI Taxonomy" id="679926"/>
    <lineage>
        <taxon>Archaea</taxon>
        <taxon>Methanobacteriati</taxon>
        <taxon>Methanobacteriota</taxon>
        <taxon>Stenosarchaea group</taxon>
        <taxon>Methanomicrobia</taxon>
        <taxon>Methanomicrobiales</taxon>
        <taxon>Methanomicrobiaceae</taxon>
        <taxon>Methanolacinia</taxon>
    </lineage>
</organism>
<name>E1RI30_METP4</name>
<feature type="transmembrane region" description="Helical" evidence="1">
    <location>
        <begin position="458"/>
        <end position="478"/>
    </location>
</feature>
<feature type="domain" description="Alpha-galactosidase NEW3" evidence="2">
    <location>
        <begin position="364"/>
        <end position="438"/>
    </location>
</feature>
<dbReference type="Pfam" id="PF10633">
    <property type="entry name" value="NPCBM_assoc"/>
    <property type="match status" value="1"/>
</dbReference>
<dbReference type="GeneID" id="9743090"/>
<reference evidence="3 4" key="1">
    <citation type="journal article" date="2010" name="Stand. Genomic Sci.">
        <title>Complete genome sequence of Methanoplanus petrolearius type strain (SEBR 4847).</title>
        <authorList>
            <person name="Brambilla E."/>
            <person name="Djao O.D."/>
            <person name="Daligault H."/>
            <person name="Lapidus A."/>
            <person name="Lucas S."/>
            <person name="Hammon N."/>
            <person name="Nolan M."/>
            <person name="Tice H."/>
            <person name="Cheng J.F."/>
            <person name="Han C."/>
            <person name="Tapia R."/>
            <person name="Goodwin L."/>
            <person name="Pitluck S."/>
            <person name="Liolios K."/>
            <person name="Ivanova N."/>
            <person name="Mavromatis K."/>
            <person name="Mikhailova N."/>
            <person name="Pati A."/>
            <person name="Chen A."/>
            <person name="Palaniappan K."/>
            <person name="Land M."/>
            <person name="Hauser L."/>
            <person name="Chang Y.J."/>
            <person name="Jeffries C.D."/>
            <person name="Rohde M."/>
            <person name="Spring S."/>
            <person name="Sikorski J."/>
            <person name="Goker M."/>
            <person name="Woyke T."/>
            <person name="Bristow J."/>
            <person name="Eisen J.A."/>
            <person name="Markowitz V."/>
            <person name="Hugenholtz P."/>
            <person name="Kyrpides N.C."/>
            <person name="Klenk H.P."/>
        </authorList>
    </citation>
    <scope>NUCLEOTIDE SEQUENCE [LARGE SCALE GENOMIC DNA]</scope>
    <source>
        <strain evidence="4">DSM 11571 / OCM 486 / SEBR 4847</strain>
    </source>
</reference>
<dbReference type="EMBL" id="CP002117">
    <property type="protein sequence ID" value="ADN35415.1"/>
    <property type="molecule type" value="Genomic_DNA"/>
</dbReference>
<protein>
    <recommendedName>
        <fullName evidence="2">Alpha-galactosidase NEW3 domain-containing protein</fullName>
    </recommendedName>
</protein>
<dbReference type="Proteomes" id="UP000006565">
    <property type="component" value="Chromosome"/>
</dbReference>
<dbReference type="HOGENOM" id="CLU_024113_0_0_2"/>
<dbReference type="PANTHER" id="PTHR39198:SF1">
    <property type="entry name" value="ALPHA-GALACTOSIDASE NEW3 DOMAIN-CONTAINING PROTEIN"/>
    <property type="match status" value="1"/>
</dbReference>
<dbReference type="RefSeq" id="WP_013328593.1">
    <property type="nucleotide sequence ID" value="NC_014507.1"/>
</dbReference>
<dbReference type="KEGG" id="mpi:Mpet_0641"/>